<dbReference type="CDD" id="cd00082">
    <property type="entry name" value="HisKA"/>
    <property type="match status" value="1"/>
</dbReference>
<dbReference type="PROSITE" id="PS50046">
    <property type="entry name" value="PHYTOCHROME_2"/>
    <property type="match status" value="1"/>
</dbReference>
<comment type="catalytic activity">
    <reaction evidence="1">
        <text>ATP + protein L-histidine = ADP + protein N-phospho-L-histidine.</text>
        <dbReference type="EC" id="2.7.13.3"/>
    </reaction>
</comment>
<feature type="domain" description="Histidine kinase" evidence="14">
    <location>
        <begin position="527"/>
        <end position="740"/>
    </location>
</feature>
<dbReference type="InterPro" id="IPR016132">
    <property type="entry name" value="Phyto_chromo_attachment"/>
</dbReference>
<evidence type="ECO:0000256" key="9">
    <source>
        <dbReference type="ARBA" id="ARBA00022991"/>
    </source>
</evidence>
<evidence type="ECO:0000313" key="16">
    <source>
        <dbReference type="Proteomes" id="UP001248819"/>
    </source>
</evidence>
<evidence type="ECO:0000256" key="6">
    <source>
        <dbReference type="ARBA" id="ARBA00022606"/>
    </source>
</evidence>
<keyword evidence="15" id="KW-0547">Nucleotide-binding</keyword>
<dbReference type="Pfam" id="PF08446">
    <property type="entry name" value="PAS_2"/>
    <property type="match status" value="1"/>
</dbReference>
<evidence type="ECO:0000256" key="3">
    <source>
        <dbReference type="ARBA" id="ARBA00011738"/>
    </source>
</evidence>
<dbReference type="SMART" id="SM00388">
    <property type="entry name" value="HisKA"/>
    <property type="match status" value="1"/>
</dbReference>
<evidence type="ECO:0000256" key="8">
    <source>
        <dbReference type="ARBA" id="ARBA00022777"/>
    </source>
</evidence>
<keyword evidence="15" id="KW-0067">ATP-binding</keyword>
<dbReference type="InterPro" id="IPR005467">
    <property type="entry name" value="His_kinase_dom"/>
</dbReference>
<evidence type="ECO:0000256" key="1">
    <source>
        <dbReference type="ARBA" id="ARBA00000085"/>
    </source>
</evidence>
<dbReference type="InterPro" id="IPR013515">
    <property type="entry name" value="Phytochrome_cen-reg"/>
</dbReference>
<keyword evidence="8" id="KW-0418">Kinase</keyword>
<dbReference type="SUPFAM" id="SSF55781">
    <property type="entry name" value="GAF domain-like"/>
    <property type="match status" value="2"/>
</dbReference>
<proteinExistence type="inferred from homology"/>
<accession>A0ABU3CTS8</accession>
<comment type="caution">
    <text evidence="15">The sequence shown here is derived from an EMBL/GenBank/DDBJ whole genome shotgun (WGS) entry which is preliminary data.</text>
</comment>
<dbReference type="SMART" id="SM00387">
    <property type="entry name" value="HATPase_c"/>
    <property type="match status" value="1"/>
</dbReference>
<dbReference type="RefSeq" id="WP_311483917.1">
    <property type="nucleotide sequence ID" value="NZ_JAVRHP010000023.1"/>
</dbReference>
<keyword evidence="7" id="KW-0808">Transferase</keyword>
<protein>
    <recommendedName>
        <fullName evidence="4">histidine kinase</fullName>
        <ecNumber evidence="4">2.7.13.3</ecNumber>
    </recommendedName>
</protein>
<evidence type="ECO:0000256" key="2">
    <source>
        <dbReference type="ARBA" id="ARBA00006402"/>
    </source>
</evidence>
<gene>
    <name evidence="15" type="ORF">RM529_06365</name>
</gene>
<evidence type="ECO:0000259" key="13">
    <source>
        <dbReference type="PROSITE" id="PS50046"/>
    </source>
</evidence>
<evidence type="ECO:0000256" key="12">
    <source>
        <dbReference type="SAM" id="Coils"/>
    </source>
</evidence>
<dbReference type="InterPro" id="IPR036890">
    <property type="entry name" value="HATPase_C_sf"/>
</dbReference>
<keyword evidence="12" id="KW-0175">Coiled coil</keyword>
<dbReference type="InterPro" id="IPR050351">
    <property type="entry name" value="BphY/WalK/GraS-like"/>
</dbReference>
<dbReference type="SUPFAM" id="SSF55874">
    <property type="entry name" value="ATPase domain of HSP90 chaperone/DNA topoisomerase II/histidine kinase"/>
    <property type="match status" value="1"/>
</dbReference>
<dbReference type="PRINTS" id="PR01033">
    <property type="entry name" value="PHYTOCHROME"/>
</dbReference>
<evidence type="ECO:0000259" key="14">
    <source>
        <dbReference type="PROSITE" id="PS50109"/>
    </source>
</evidence>
<dbReference type="Proteomes" id="UP001248819">
    <property type="component" value="Unassembled WGS sequence"/>
</dbReference>
<dbReference type="Gene3D" id="3.30.450.270">
    <property type="match status" value="1"/>
</dbReference>
<dbReference type="Pfam" id="PF02518">
    <property type="entry name" value="HATPase_c"/>
    <property type="match status" value="1"/>
</dbReference>
<feature type="domain" description="Phytochrome chromophore attachment site" evidence="13">
    <location>
        <begin position="143"/>
        <end position="301"/>
    </location>
</feature>
<evidence type="ECO:0000313" key="15">
    <source>
        <dbReference type="EMBL" id="MDT0649758.1"/>
    </source>
</evidence>
<dbReference type="EC" id="2.7.13.3" evidence="4"/>
<dbReference type="Gene3D" id="3.30.450.40">
    <property type="match status" value="1"/>
</dbReference>
<dbReference type="SMART" id="SM00065">
    <property type="entry name" value="GAF"/>
    <property type="match status" value="1"/>
</dbReference>
<dbReference type="CDD" id="cd00130">
    <property type="entry name" value="PAS"/>
    <property type="match status" value="1"/>
</dbReference>
<dbReference type="SUPFAM" id="SSF55785">
    <property type="entry name" value="PYP-like sensor domain (PAS domain)"/>
    <property type="match status" value="1"/>
</dbReference>
<dbReference type="Gene3D" id="1.10.287.130">
    <property type="match status" value="1"/>
</dbReference>
<dbReference type="InterPro" id="IPR000014">
    <property type="entry name" value="PAS"/>
</dbReference>
<evidence type="ECO:0000256" key="7">
    <source>
        <dbReference type="ARBA" id="ARBA00022679"/>
    </source>
</evidence>
<evidence type="ECO:0000256" key="5">
    <source>
        <dbReference type="ARBA" id="ARBA00022543"/>
    </source>
</evidence>
<dbReference type="EMBL" id="JAVRHP010000023">
    <property type="protein sequence ID" value="MDT0649758.1"/>
    <property type="molecule type" value="Genomic_DNA"/>
</dbReference>
<evidence type="ECO:0000256" key="4">
    <source>
        <dbReference type="ARBA" id="ARBA00012438"/>
    </source>
</evidence>
<dbReference type="PANTHER" id="PTHR42878:SF15">
    <property type="entry name" value="BACTERIOPHYTOCHROME"/>
    <property type="match status" value="1"/>
</dbReference>
<comment type="similarity">
    <text evidence="2">In the N-terminal section; belongs to the phytochrome family.</text>
</comment>
<dbReference type="PROSITE" id="PS50109">
    <property type="entry name" value="HIS_KIN"/>
    <property type="match status" value="1"/>
</dbReference>
<dbReference type="InterPro" id="IPR035965">
    <property type="entry name" value="PAS-like_dom_sf"/>
</dbReference>
<keyword evidence="5" id="KW-0600">Photoreceptor protein</keyword>
<evidence type="ECO:0000256" key="11">
    <source>
        <dbReference type="ARBA" id="ARBA00023170"/>
    </source>
</evidence>
<dbReference type="SMART" id="SM00091">
    <property type="entry name" value="PAS"/>
    <property type="match status" value="1"/>
</dbReference>
<keyword evidence="16" id="KW-1185">Reference proteome</keyword>
<dbReference type="Pfam" id="PF00360">
    <property type="entry name" value="PHY"/>
    <property type="match status" value="1"/>
</dbReference>
<dbReference type="InterPro" id="IPR003018">
    <property type="entry name" value="GAF"/>
</dbReference>
<comment type="subunit">
    <text evidence="3">Homodimer.</text>
</comment>
<keyword evidence="10" id="KW-0472">Membrane</keyword>
<keyword evidence="9" id="KW-0157">Chromophore</keyword>
<dbReference type="InterPro" id="IPR029016">
    <property type="entry name" value="GAF-like_dom_sf"/>
</dbReference>
<dbReference type="InterPro" id="IPR036097">
    <property type="entry name" value="HisK_dim/P_sf"/>
</dbReference>
<name>A0ABU3CTS8_9FLAO</name>
<keyword evidence="11" id="KW-0675">Receptor</keyword>
<feature type="coiled-coil region" evidence="12">
    <location>
        <begin position="500"/>
        <end position="527"/>
    </location>
</feature>
<dbReference type="Pfam" id="PF00512">
    <property type="entry name" value="HisKA"/>
    <property type="match status" value="1"/>
</dbReference>
<dbReference type="InterPro" id="IPR013654">
    <property type="entry name" value="PAS_2"/>
</dbReference>
<keyword evidence="6" id="KW-0716">Sensory transduction</keyword>
<dbReference type="Gene3D" id="3.30.565.10">
    <property type="entry name" value="Histidine kinase-like ATPase, C-terminal domain"/>
    <property type="match status" value="1"/>
</dbReference>
<dbReference type="PANTHER" id="PTHR42878">
    <property type="entry name" value="TWO-COMPONENT HISTIDINE KINASE"/>
    <property type="match status" value="1"/>
</dbReference>
<organism evidence="15 16">
    <name type="scientific">Autumnicola edwardsiae</name>
    <dbReference type="NCBI Taxonomy" id="3075594"/>
    <lineage>
        <taxon>Bacteria</taxon>
        <taxon>Pseudomonadati</taxon>
        <taxon>Bacteroidota</taxon>
        <taxon>Flavobacteriia</taxon>
        <taxon>Flavobacteriales</taxon>
        <taxon>Flavobacteriaceae</taxon>
        <taxon>Autumnicola</taxon>
    </lineage>
</organism>
<evidence type="ECO:0000256" key="10">
    <source>
        <dbReference type="ARBA" id="ARBA00023136"/>
    </source>
</evidence>
<dbReference type="InterPro" id="IPR001294">
    <property type="entry name" value="Phytochrome"/>
</dbReference>
<dbReference type="Gene3D" id="3.30.450.20">
    <property type="entry name" value="PAS domain"/>
    <property type="match status" value="1"/>
</dbReference>
<dbReference type="InterPro" id="IPR003661">
    <property type="entry name" value="HisK_dim/P_dom"/>
</dbReference>
<dbReference type="GO" id="GO:0005524">
    <property type="term" value="F:ATP binding"/>
    <property type="evidence" value="ECO:0007669"/>
    <property type="project" value="UniProtKB-KW"/>
</dbReference>
<sequence length="740" mass="83211">MAVDLDGPGEVNITNCDREPIHIIPQSQAHGVILICNKLDFKITQCSRNIEELLGFKFQDVLSRPLSAILPLEEVKKLQKNLSEENTLLPGEVSLNGSRFFMIPHISGDHLVLDIEPSGDFIDPIIFQEQLTKILNEIDETNSVAEMCQQAVSLVKYLFDYDRVMMYRFDEEWNGEVVAEVKEKELESWLGLNYPATDIPKPAREIFLKQGVRIISDVHYKASEIQPPVSPITNRPLNISKSELRGVSPIHIEYLKNMKVGASLTAAIILNGKLWGLLACHHSRPKFVNYHQRQSCKFLTQIFSNKLAQRTSDTFLKEREKSEKIRKELVSHLYSHSDIAKALTVYNPGFTGIVNCGGGAVYYKGNLSLAGNTPKQEDVISLIFDFLNNKNERLFQSKNLSKHYAPAEKFKETASGILTVRIGEEDEGFIMWFRPQSSNTVSWGGNPKKNGVVKDGIEYLSPRKSFERWTQEVSGVASNWEKYDLEAAMALQDSLTHFLVKKQKNEIEELNNSLSEANKELKTFSYSVSHDLRAPLRGIEGFANILSEEYSSKLDDFGQNALKSITTSVEKMDLLIEEILSYAKVGQTELVKQKFSLKELVKEIILTKDLEIQFPNAKISVGRNLPNIEADRRMISQLMNNLIGNALKYSSAKKQPVIEIGSMTKNSETVIFVKDNGIGFDPEQADKVFEIFSRLAGAGYQGSGVGLAIAKRVVEKHKGKIWVETVPGSGTTFFFSLKEG</sequence>
<dbReference type="InterPro" id="IPR043150">
    <property type="entry name" value="Phytochrome_PHY_sf"/>
</dbReference>
<reference evidence="15 16" key="1">
    <citation type="submission" date="2023-09" db="EMBL/GenBank/DDBJ databases">
        <authorList>
            <person name="Rey-Velasco X."/>
        </authorList>
    </citation>
    <scope>NUCLEOTIDE SEQUENCE [LARGE SCALE GENOMIC DNA]</scope>
    <source>
        <strain evidence="15 16">F297</strain>
    </source>
</reference>
<dbReference type="Pfam" id="PF01590">
    <property type="entry name" value="GAF"/>
    <property type="match status" value="1"/>
</dbReference>
<dbReference type="SUPFAM" id="SSF47384">
    <property type="entry name" value="Homodimeric domain of signal transducing histidine kinase"/>
    <property type="match status" value="1"/>
</dbReference>
<dbReference type="InterPro" id="IPR003594">
    <property type="entry name" value="HATPase_dom"/>
</dbReference>